<keyword evidence="4" id="KW-1185">Reference proteome</keyword>
<dbReference type="RefSeq" id="WP_190824866.1">
    <property type="nucleotide sequence ID" value="NZ_CAWPPI010000001.1"/>
</dbReference>
<dbReference type="NCBIfam" id="NF038039">
    <property type="entry name" value="WGxxGxxG-CTERM"/>
    <property type="match status" value="1"/>
</dbReference>
<dbReference type="Proteomes" id="UP000629098">
    <property type="component" value="Unassembled WGS sequence"/>
</dbReference>
<sequence>MKSSKITKIFSAGALALSLASLPAIMPASAQTNAPVDGYAVDSTANNPATDGNYLDSDWGLLGLLGLFGLLGRKNRKTNEYVAERRDVVTTSNRSNP</sequence>
<feature type="signal peptide" evidence="2">
    <location>
        <begin position="1"/>
        <end position="30"/>
    </location>
</feature>
<protein>
    <submittedName>
        <fullName evidence="3">WGxxGxxG-CTERM domain-containing protein</fullName>
    </submittedName>
</protein>
<feature type="chain" id="PRO_5035218238" evidence="2">
    <location>
        <begin position="31"/>
        <end position="97"/>
    </location>
</feature>
<accession>A0A8J7C5A7</accession>
<keyword evidence="1" id="KW-1133">Transmembrane helix</keyword>
<evidence type="ECO:0000256" key="2">
    <source>
        <dbReference type="SAM" id="SignalP"/>
    </source>
</evidence>
<dbReference type="AlphaFoldDB" id="A0A8J7C5A7"/>
<dbReference type="EMBL" id="JACXAE010000001">
    <property type="protein sequence ID" value="MBD2770566.1"/>
    <property type="molecule type" value="Genomic_DNA"/>
</dbReference>
<keyword evidence="1" id="KW-0472">Membrane</keyword>
<gene>
    <name evidence="3" type="ORF">ICL16_00090</name>
</gene>
<keyword evidence="1" id="KW-0812">Transmembrane</keyword>
<comment type="caution">
    <text evidence="3">The sequence shown here is derived from an EMBL/GenBank/DDBJ whole genome shotgun (WGS) entry which is preliminary data.</text>
</comment>
<organism evidence="3 4">
    <name type="scientific">Iningainema tapete BLCC-T55</name>
    <dbReference type="NCBI Taxonomy" id="2748662"/>
    <lineage>
        <taxon>Bacteria</taxon>
        <taxon>Bacillati</taxon>
        <taxon>Cyanobacteriota</taxon>
        <taxon>Cyanophyceae</taxon>
        <taxon>Nostocales</taxon>
        <taxon>Scytonemataceae</taxon>
        <taxon>Iningainema tapete</taxon>
    </lineage>
</organism>
<dbReference type="NCBIfam" id="NF041742">
    <property type="entry name" value="WGxxGxxG_fam"/>
    <property type="match status" value="1"/>
</dbReference>
<evidence type="ECO:0000313" key="3">
    <source>
        <dbReference type="EMBL" id="MBD2770566.1"/>
    </source>
</evidence>
<feature type="transmembrane region" description="Helical" evidence="1">
    <location>
        <begin position="54"/>
        <end position="71"/>
    </location>
</feature>
<evidence type="ECO:0000313" key="4">
    <source>
        <dbReference type="Proteomes" id="UP000629098"/>
    </source>
</evidence>
<evidence type="ECO:0000256" key="1">
    <source>
        <dbReference type="SAM" id="Phobius"/>
    </source>
</evidence>
<name>A0A8J7C5A7_9CYAN</name>
<reference evidence="3" key="1">
    <citation type="submission" date="2020-09" db="EMBL/GenBank/DDBJ databases">
        <title>Iningainema tapete sp. nov. (Scytonemataceae, Cyanobacteria) from greenhouses in central Florida (USA) produces two types of nodularin with biosynthetic potential for microcystin-LR and anabaenopeptins.</title>
        <authorList>
            <person name="Berthold D.E."/>
            <person name="Lefler F.W."/>
            <person name="Huang I.-S."/>
            <person name="Abdulla H."/>
            <person name="Zimba P.V."/>
            <person name="Laughinghouse H.D. IV."/>
        </authorList>
    </citation>
    <scope>NUCLEOTIDE SEQUENCE</scope>
    <source>
        <strain evidence="3">BLCCT55</strain>
    </source>
</reference>
<proteinExistence type="predicted"/>
<keyword evidence="2" id="KW-0732">Signal</keyword>